<protein>
    <recommendedName>
        <fullName evidence="6 7">Large ribosomal subunit protein uL22</fullName>
    </recommendedName>
</protein>
<gene>
    <name evidence="7" type="primary">rplV</name>
    <name evidence="12" type="ORF">A2851_00880</name>
</gene>
<proteinExistence type="inferred from homology"/>
<dbReference type="InterPro" id="IPR005727">
    <property type="entry name" value="Ribosomal_uL22_bac/chlpt-type"/>
</dbReference>
<evidence type="ECO:0000256" key="5">
    <source>
        <dbReference type="ARBA" id="ARBA00023274"/>
    </source>
</evidence>
<dbReference type="PANTHER" id="PTHR13501:SF8">
    <property type="entry name" value="LARGE RIBOSOMAL SUBUNIT PROTEIN UL22M"/>
    <property type="match status" value="1"/>
</dbReference>
<reference evidence="12 13" key="1">
    <citation type="journal article" date="2016" name="Nat. Commun.">
        <title>Thousands of microbial genomes shed light on interconnected biogeochemical processes in an aquifer system.</title>
        <authorList>
            <person name="Anantharaman K."/>
            <person name="Brown C.T."/>
            <person name="Hug L.A."/>
            <person name="Sharon I."/>
            <person name="Castelle C.J."/>
            <person name="Probst A.J."/>
            <person name="Thomas B.C."/>
            <person name="Singh A."/>
            <person name="Wilkins M.J."/>
            <person name="Karaoz U."/>
            <person name="Brodie E.L."/>
            <person name="Williams K.H."/>
            <person name="Hubbard S.S."/>
            <person name="Banfield J.F."/>
        </authorList>
    </citation>
    <scope>NUCLEOTIDE SEQUENCE [LARGE SCALE GENOMIC DNA]</scope>
</reference>
<comment type="function">
    <text evidence="7">The globular domain of the protein is located near the polypeptide exit tunnel on the outside of the subunit, while an extended beta-hairpin is found that lines the wall of the exit tunnel in the center of the 70S ribosome.</text>
</comment>
<dbReference type="STRING" id="1798480.A2851_00880"/>
<comment type="caution">
    <text evidence="12">The sequence shown here is derived from an EMBL/GenBank/DDBJ whole genome shotgun (WGS) entry which is preliminary data.</text>
</comment>
<sequence>MKATLTNYHQSPRKVGLVASLIRGKSVVAARAALLYLPKKSSPAIGKLLDSAIANANRVGATAEDLFVKTITVNKGAIMRRARPFARGRSGSIRKTMSIVFLELGPISAKASKGKHAPKAANVKTSKKSNRKTGSSKKSKKELVPST</sequence>
<dbReference type="HAMAP" id="MF_01331_B">
    <property type="entry name" value="Ribosomal_uL22_B"/>
    <property type="match status" value="1"/>
</dbReference>
<dbReference type="GO" id="GO:0019843">
    <property type="term" value="F:rRNA binding"/>
    <property type="evidence" value="ECO:0007669"/>
    <property type="project" value="UniProtKB-UniRule"/>
</dbReference>
<dbReference type="InterPro" id="IPR036394">
    <property type="entry name" value="Ribosomal_uL22_sf"/>
</dbReference>
<accession>A0A1F6CYF9</accession>
<dbReference type="Proteomes" id="UP000176863">
    <property type="component" value="Unassembled WGS sequence"/>
</dbReference>
<comment type="subunit">
    <text evidence="7 9">Part of the 50S ribosomal subunit.</text>
</comment>
<keyword evidence="4 7" id="KW-0689">Ribosomal protein</keyword>
<evidence type="ECO:0000256" key="10">
    <source>
        <dbReference type="RuleBase" id="RU004008"/>
    </source>
</evidence>
<evidence type="ECO:0000313" key="13">
    <source>
        <dbReference type="Proteomes" id="UP000176863"/>
    </source>
</evidence>
<evidence type="ECO:0000256" key="11">
    <source>
        <dbReference type="SAM" id="MobiDB-lite"/>
    </source>
</evidence>
<keyword evidence="2 7" id="KW-0699">rRNA-binding</keyword>
<dbReference type="GO" id="GO:0003735">
    <property type="term" value="F:structural constituent of ribosome"/>
    <property type="evidence" value="ECO:0007669"/>
    <property type="project" value="InterPro"/>
</dbReference>
<dbReference type="AlphaFoldDB" id="A0A1F6CYF9"/>
<keyword evidence="3 7" id="KW-0694">RNA-binding</keyword>
<evidence type="ECO:0000256" key="8">
    <source>
        <dbReference type="RuleBase" id="RU004005"/>
    </source>
</evidence>
<feature type="region of interest" description="Disordered" evidence="11">
    <location>
        <begin position="110"/>
        <end position="147"/>
    </location>
</feature>
<organism evidence="12 13">
    <name type="scientific">Candidatus Kaiserbacteria bacterium RIFCSPHIGHO2_01_FULL_53_29</name>
    <dbReference type="NCBI Taxonomy" id="1798480"/>
    <lineage>
        <taxon>Bacteria</taxon>
        <taxon>Candidatus Kaiseribacteriota</taxon>
    </lineage>
</organism>
<dbReference type="CDD" id="cd00336">
    <property type="entry name" value="Ribosomal_L22"/>
    <property type="match status" value="1"/>
</dbReference>
<comment type="similarity">
    <text evidence="1 7 8">Belongs to the universal ribosomal protein uL22 family.</text>
</comment>
<keyword evidence="5 7" id="KW-0687">Ribonucleoprotein</keyword>
<dbReference type="Gene3D" id="3.90.470.10">
    <property type="entry name" value="Ribosomal protein L22/L17"/>
    <property type="match status" value="1"/>
</dbReference>
<evidence type="ECO:0000256" key="1">
    <source>
        <dbReference type="ARBA" id="ARBA00009451"/>
    </source>
</evidence>
<dbReference type="Pfam" id="PF00237">
    <property type="entry name" value="Ribosomal_L22"/>
    <property type="match status" value="1"/>
</dbReference>
<evidence type="ECO:0000256" key="9">
    <source>
        <dbReference type="RuleBase" id="RU004006"/>
    </source>
</evidence>
<name>A0A1F6CYF9_9BACT</name>
<dbReference type="EMBL" id="MFKT01000001">
    <property type="protein sequence ID" value="OGG54204.1"/>
    <property type="molecule type" value="Genomic_DNA"/>
</dbReference>
<dbReference type="InterPro" id="IPR001063">
    <property type="entry name" value="Ribosomal_uL22"/>
</dbReference>
<feature type="compositionally biased region" description="Basic residues" evidence="11">
    <location>
        <begin position="125"/>
        <end position="140"/>
    </location>
</feature>
<dbReference type="GO" id="GO:0006412">
    <property type="term" value="P:translation"/>
    <property type="evidence" value="ECO:0007669"/>
    <property type="project" value="UniProtKB-UniRule"/>
</dbReference>
<evidence type="ECO:0000256" key="3">
    <source>
        <dbReference type="ARBA" id="ARBA00022884"/>
    </source>
</evidence>
<evidence type="ECO:0000256" key="4">
    <source>
        <dbReference type="ARBA" id="ARBA00022980"/>
    </source>
</evidence>
<evidence type="ECO:0000256" key="2">
    <source>
        <dbReference type="ARBA" id="ARBA00022730"/>
    </source>
</evidence>
<dbReference type="NCBIfam" id="TIGR01044">
    <property type="entry name" value="rplV_bact"/>
    <property type="match status" value="1"/>
</dbReference>
<comment type="function">
    <text evidence="7 10">This protein binds specifically to 23S rRNA; its binding is stimulated by other ribosomal proteins, e.g., L4, L17, and L20. It is important during the early stages of 50S assembly. It makes multiple contacts with different domains of the 23S rRNA in the assembled 50S subunit and ribosome.</text>
</comment>
<evidence type="ECO:0000256" key="7">
    <source>
        <dbReference type="HAMAP-Rule" id="MF_01331"/>
    </source>
</evidence>
<dbReference type="InterPro" id="IPR047867">
    <property type="entry name" value="Ribosomal_uL22_bac/org-type"/>
</dbReference>
<dbReference type="SUPFAM" id="SSF54843">
    <property type="entry name" value="Ribosomal protein L22"/>
    <property type="match status" value="1"/>
</dbReference>
<dbReference type="PANTHER" id="PTHR13501">
    <property type="entry name" value="CHLOROPLAST 50S RIBOSOMAL PROTEIN L22-RELATED"/>
    <property type="match status" value="1"/>
</dbReference>
<dbReference type="GO" id="GO:0022625">
    <property type="term" value="C:cytosolic large ribosomal subunit"/>
    <property type="evidence" value="ECO:0007669"/>
    <property type="project" value="TreeGrafter"/>
</dbReference>
<evidence type="ECO:0000313" key="12">
    <source>
        <dbReference type="EMBL" id="OGG54204.1"/>
    </source>
</evidence>
<evidence type="ECO:0000256" key="6">
    <source>
        <dbReference type="ARBA" id="ARBA00035207"/>
    </source>
</evidence>